<evidence type="ECO:0000259" key="10">
    <source>
        <dbReference type="PROSITE" id="PS50110"/>
    </source>
</evidence>
<name>A0A178ID05_9BACT</name>
<dbReference type="Gene3D" id="1.10.287.130">
    <property type="match status" value="1"/>
</dbReference>
<dbReference type="SUPFAM" id="SSF52172">
    <property type="entry name" value="CheY-like"/>
    <property type="match status" value="1"/>
</dbReference>
<dbReference type="Proteomes" id="UP000078486">
    <property type="component" value="Unassembled WGS sequence"/>
</dbReference>
<dbReference type="InterPro" id="IPR001789">
    <property type="entry name" value="Sig_transdc_resp-reg_receiver"/>
</dbReference>
<evidence type="ECO:0000256" key="4">
    <source>
        <dbReference type="ARBA" id="ARBA00023012"/>
    </source>
</evidence>
<evidence type="ECO:0000256" key="6">
    <source>
        <dbReference type="ARBA" id="ARBA00023125"/>
    </source>
</evidence>
<feature type="domain" description="Response regulatory" evidence="10">
    <location>
        <begin position="3"/>
        <end position="119"/>
    </location>
</feature>
<dbReference type="SMART" id="SM00387">
    <property type="entry name" value="HATPase_c"/>
    <property type="match status" value="1"/>
</dbReference>
<keyword evidence="11" id="KW-0418">Kinase</keyword>
<evidence type="ECO:0000256" key="1">
    <source>
        <dbReference type="ARBA" id="ARBA00000085"/>
    </source>
</evidence>
<keyword evidence="6" id="KW-0238">DNA-binding</keyword>
<dbReference type="SUPFAM" id="SSF47384">
    <property type="entry name" value="Homodimeric domain of signal transducing histidine kinase"/>
    <property type="match status" value="1"/>
</dbReference>
<dbReference type="InterPro" id="IPR011006">
    <property type="entry name" value="CheY-like_superfamily"/>
</dbReference>
<dbReference type="AlphaFoldDB" id="A0A178ID05"/>
<dbReference type="Gene3D" id="3.30.565.10">
    <property type="entry name" value="Histidine kinase-like ATPase, C-terminal domain"/>
    <property type="match status" value="1"/>
</dbReference>
<dbReference type="EMBL" id="LRRQ01000167">
    <property type="protein sequence ID" value="OAM87608.1"/>
    <property type="molecule type" value="Genomic_DNA"/>
</dbReference>
<evidence type="ECO:0000313" key="11">
    <source>
        <dbReference type="EMBL" id="OAM87608.1"/>
    </source>
</evidence>
<dbReference type="FunFam" id="3.40.50.2300:FF:000001">
    <property type="entry name" value="DNA-binding response regulator PhoB"/>
    <property type="match status" value="1"/>
</dbReference>
<evidence type="ECO:0000259" key="9">
    <source>
        <dbReference type="PROSITE" id="PS50109"/>
    </source>
</evidence>
<comment type="catalytic activity">
    <reaction evidence="1">
        <text>ATP + protein L-histidine = ADP + protein N-phospho-L-histidine.</text>
        <dbReference type="EC" id="2.7.13.3"/>
    </reaction>
</comment>
<reference evidence="11 12" key="1">
    <citation type="submission" date="2016-01" db="EMBL/GenBank/DDBJ databases">
        <title>High potential of lignocellulose degradation of a new Verrucomicrobia species.</title>
        <authorList>
            <person name="Wang Y."/>
            <person name="Shi Y."/>
            <person name="Qiu Z."/>
            <person name="Liu S."/>
            <person name="Yang H."/>
        </authorList>
    </citation>
    <scope>NUCLEOTIDE SEQUENCE [LARGE SCALE GENOMIC DNA]</scope>
    <source>
        <strain evidence="11 12">TSB47</strain>
    </source>
</reference>
<evidence type="ECO:0000256" key="5">
    <source>
        <dbReference type="ARBA" id="ARBA00023015"/>
    </source>
</evidence>
<dbReference type="InterPro" id="IPR003594">
    <property type="entry name" value="HATPase_dom"/>
</dbReference>
<keyword evidence="5" id="KW-0805">Transcription regulation</keyword>
<sequence>MPKILVVDDQPVNVQLLKKKLEREGMTVTTAESGQDALDLVHRDSPDLILLDIMMPDMDGFEVCQLLQADPATRAIPVIFVTARGTKESKLEGLATGAVDYITKPVDLDEMLARVQTQLRVLAINREKLDLEQRLAESRHAATIGSVSQGIAHNLNNLLAVVLGYIDLIRLQAAKPELVKSNAANVENAIKRIADVIKQLNLLAIETRPPTIEVPLDKLLAGGVARFQADNHIDVAPLTENPLGGLIVHVQVEAFERILSALLLNAWESHGDATPDQRSVELRSRRTGDAKAIEILIEDRGRGIAPGIRAHMFEPFVSTKQHVGVGMGLTIARHSLRNMGGDLALSDREGGGTTATITYPLS</sequence>
<evidence type="ECO:0000256" key="8">
    <source>
        <dbReference type="PROSITE-ProRule" id="PRU00169"/>
    </source>
</evidence>
<evidence type="ECO:0000313" key="12">
    <source>
        <dbReference type="Proteomes" id="UP000078486"/>
    </source>
</evidence>
<protein>
    <recommendedName>
        <fullName evidence="2">histidine kinase</fullName>
        <ecNumber evidence="2">2.7.13.3</ecNumber>
    </recommendedName>
</protein>
<evidence type="ECO:0000256" key="7">
    <source>
        <dbReference type="ARBA" id="ARBA00023163"/>
    </source>
</evidence>
<dbReference type="PROSITE" id="PS50110">
    <property type="entry name" value="RESPONSE_REGULATORY"/>
    <property type="match status" value="1"/>
</dbReference>
<comment type="caution">
    <text evidence="11">The sequence shown here is derived from an EMBL/GenBank/DDBJ whole genome shotgun (WGS) entry which is preliminary data.</text>
</comment>
<accession>A0A178ID05</accession>
<dbReference type="Pfam" id="PF02518">
    <property type="entry name" value="HATPase_c"/>
    <property type="match status" value="1"/>
</dbReference>
<dbReference type="InterPro" id="IPR003661">
    <property type="entry name" value="HisK_dim/P_dom"/>
</dbReference>
<dbReference type="EC" id="2.7.13.3" evidence="2"/>
<dbReference type="STRING" id="1184151.AW736_22100"/>
<keyword evidence="11" id="KW-0808">Transferase</keyword>
<keyword evidence="4" id="KW-0902">Two-component regulatory system</keyword>
<evidence type="ECO:0000256" key="3">
    <source>
        <dbReference type="ARBA" id="ARBA00022553"/>
    </source>
</evidence>
<keyword evidence="7" id="KW-0804">Transcription</keyword>
<dbReference type="PANTHER" id="PTHR43547:SF2">
    <property type="entry name" value="HYBRID SIGNAL TRANSDUCTION HISTIDINE KINASE C"/>
    <property type="match status" value="1"/>
</dbReference>
<dbReference type="InterPro" id="IPR036890">
    <property type="entry name" value="HATPase_C_sf"/>
</dbReference>
<dbReference type="CDD" id="cd00082">
    <property type="entry name" value="HisKA"/>
    <property type="match status" value="1"/>
</dbReference>
<dbReference type="PRINTS" id="PR00344">
    <property type="entry name" value="BCTRLSENSOR"/>
</dbReference>
<dbReference type="SUPFAM" id="SSF55874">
    <property type="entry name" value="ATPase domain of HSP90 chaperone/DNA topoisomerase II/histidine kinase"/>
    <property type="match status" value="1"/>
</dbReference>
<gene>
    <name evidence="11" type="ORF">AW736_22100</name>
</gene>
<proteinExistence type="predicted"/>
<dbReference type="OrthoDB" id="9813394at2"/>
<organism evidence="11 12">
    <name type="scientific">Termitidicoccus mucosus</name>
    <dbReference type="NCBI Taxonomy" id="1184151"/>
    <lineage>
        <taxon>Bacteria</taxon>
        <taxon>Pseudomonadati</taxon>
        <taxon>Verrucomicrobiota</taxon>
        <taxon>Opitutia</taxon>
        <taxon>Opitutales</taxon>
        <taxon>Opitutaceae</taxon>
        <taxon>Termitidicoccus</taxon>
    </lineage>
</organism>
<feature type="domain" description="Histidine kinase" evidence="9">
    <location>
        <begin position="150"/>
        <end position="362"/>
    </location>
</feature>
<evidence type="ECO:0000256" key="2">
    <source>
        <dbReference type="ARBA" id="ARBA00012438"/>
    </source>
</evidence>
<dbReference type="RefSeq" id="WP_068772480.1">
    <property type="nucleotide sequence ID" value="NZ_CP109796.1"/>
</dbReference>
<dbReference type="PROSITE" id="PS50109">
    <property type="entry name" value="HIS_KIN"/>
    <property type="match status" value="1"/>
</dbReference>
<keyword evidence="12" id="KW-1185">Reference proteome</keyword>
<dbReference type="InterPro" id="IPR036097">
    <property type="entry name" value="HisK_dim/P_sf"/>
</dbReference>
<dbReference type="GO" id="GO:0000155">
    <property type="term" value="F:phosphorelay sensor kinase activity"/>
    <property type="evidence" value="ECO:0007669"/>
    <property type="project" value="InterPro"/>
</dbReference>
<dbReference type="InterPro" id="IPR004358">
    <property type="entry name" value="Sig_transdc_His_kin-like_C"/>
</dbReference>
<dbReference type="GO" id="GO:0003677">
    <property type="term" value="F:DNA binding"/>
    <property type="evidence" value="ECO:0007669"/>
    <property type="project" value="UniProtKB-KW"/>
</dbReference>
<dbReference type="PANTHER" id="PTHR43547">
    <property type="entry name" value="TWO-COMPONENT HISTIDINE KINASE"/>
    <property type="match status" value="1"/>
</dbReference>
<feature type="modified residue" description="4-aspartylphosphate" evidence="8">
    <location>
        <position position="52"/>
    </location>
</feature>
<dbReference type="CDD" id="cd19920">
    <property type="entry name" value="REC_PA4781-like"/>
    <property type="match status" value="1"/>
</dbReference>
<keyword evidence="3 8" id="KW-0597">Phosphoprotein</keyword>
<dbReference type="InterPro" id="IPR005467">
    <property type="entry name" value="His_kinase_dom"/>
</dbReference>
<dbReference type="SMART" id="SM00448">
    <property type="entry name" value="REC"/>
    <property type="match status" value="1"/>
</dbReference>
<dbReference type="Gene3D" id="3.40.50.2300">
    <property type="match status" value="1"/>
</dbReference>
<dbReference type="Pfam" id="PF00072">
    <property type="entry name" value="Response_reg"/>
    <property type="match status" value="1"/>
</dbReference>